<dbReference type="HOGENOM" id="CLU_767018_0_0_10"/>
<dbReference type="EnsemblBacteria" id="ABC44486">
    <property type="protein sequence ID" value="ABC44486"/>
    <property type="gene ID" value="SRU_0450"/>
</dbReference>
<protein>
    <submittedName>
        <fullName evidence="2">Translation initiation factor IF-2</fullName>
    </submittedName>
</protein>
<keyword evidence="3" id="KW-1185">Reference proteome</keyword>
<dbReference type="STRING" id="309807.SRU_0450"/>
<feature type="compositionally biased region" description="Pro residues" evidence="1">
    <location>
        <begin position="348"/>
        <end position="361"/>
    </location>
</feature>
<feature type="compositionally biased region" description="Basic residues" evidence="1">
    <location>
        <begin position="302"/>
        <end position="313"/>
    </location>
</feature>
<reference evidence="2 3" key="1">
    <citation type="journal article" date="2005" name="Proc. Natl. Acad. Sci. U.S.A.">
        <title>The genome of Salinibacter ruber: convergence and gene exchange among hyperhalophilic bacteria and archaea.</title>
        <authorList>
            <person name="Mongodin E.F."/>
            <person name="Nelson K.E."/>
            <person name="Daugherty S."/>
            <person name="Deboy R.T."/>
            <person name="Wister J."/>
            <person name="Khouri H."/>
            <person name="Weidman J."/>
            <person name="Walsh D.A."/>
            <person name="Papke R.T."/>
            <person name="Sanchez Perez G."/>
            <person name="Sharma A.K."/>
            <person name="Nesbo C.L."/>
            <person name="MacLeod D."/>
            <person name="Bapteste E."/>
            <person name="Doolittle W.F."/>
            <person name="Charlebois R.L."/>
            <person name="Legault B."/>
            <person name="Rodriguez-Valera F."/>
        </authorList>
    </citation>
    <scope>NUCLEOTIDE SEQUENCE [LARGE SCALE GENOMIC DNA]</scope>
    <source>
        <strain evidence="3">DSM 13855 / CECT 5946 / M31</strain>
    </source>
</reference>
<evidence type="ECO:0000256" key="1">
    <source>
        <dbReference type="SAM" id="MobiDB-lite"/>
    </source>
</evidence>
<feature type="compositionally biased region" description="Basic and acidic residues" evidence="1">
    <location>
        <begin position="95"/>
        <end position="105"/>
    </location>
</feature>
<keyword evidence="2" id="KW-0396">Initiation factor</keyword>
<feature type="compositionally biased region" description="Gly residues" evidence="1">
    <location>
        <begin position="195"/>
        <end position="206"/>
    </location>
</feature>
<dbReference type="AlphaFoldDB" id="Q2S5D5"/>
<feature type="region of interest" description="Disordered" evidence="1">
    <location>
        <begin position="47"/>
        <end position="131"/>
    </location>
</feature>
<name>Q2S5D5_SALRD</name>
<dbReference type="GO" id="GO:0003743">
    <property type="term" value="F:translation initiation factor activity"/>
    <property type="evidence" value="ECO:0007669"/>
    <property type="project" value="UniProtKB-KW"/>
</dbReference>
<evidence type="ECO:0000313" key="3">
    <source>
        <dbReference type="Proteomes" id="UP000008674"/>
    </source>
</evidence>
<feature type="region of interest" description="Disordered" evidence="1">
    <location>
        <begin position="299"/>
        <end position="361"/>
    </location>
</feature>
<accession>Q2S5D5</accession>
<keyword evidence="2" id="KW-0648">Protein biosynthesis</keyword>
<organism evidence="2 3">
    <name type="scientific">Salinibacter ruber (strain DSM 13855 / M31)</name>
    <dbReference type="NCBI Taxonomy" id="309807"/>
    <lineage>
        <taxon>Bacteria</taxon>
        <taxon>Pseudomonadati</taxon>
        <taxon>Rhodothermota</taxon>
        <taxon>Rhodothermia</taxon>
        <taxon>Rhodothermales</taxon>
        <taxon>Salinibacteraceae</taxon>
        <taxon>Salinibacter</taxon>
    </lineage>
</organism>
<proteinExistence type="predicted"/>
<dbReference type="Proteomes" id="UP000008674">
    <property type="component" value="Chromosome"/>
</dbReference>
<dbReference type="KEGG" id="sru:SRU_0450"/>
<feature type="region of interest" description="Disordered" evidence="1">
    <location>
        <begin position="161"/>
        <end position="246"/>
    </location>
</feature>
<dbReference type="EMBL" id="CP000159">
    <property type="protein sequence ID" value="ABC44486.1"/>
    <property type="molecule type" value="Genomic_DNA"/>
</dbReference>
<sequence length="361" mass="37957">MSRFRQRRPRRARLVTIRHRALPEGPRRAPETWRPVCGDVRRCSVSLPHSGHDPRPPPNGRPPLGGRCPPDGAVVGGRPVCLRPVPGQRAGRGTLVRERPGDARRGRPAAGNRPAGGVGRVPTGRSRVDGNAGVLAPQRRVLPLRGRVQQPVSRLRRPGCAFRHGAGVRPPVDRRNGPAQTGAAGPSRSMDRRLSGGGGRDTGGTLRGLLAPACRHRPGARAARRDGAAGPPGCGPPPDDGGTGGVVGGIVALATTPVGLRVGHALGRGGRRLHAVPLRRHRRGRGGWPVNHLDAASPLGSHRGRLRPCRRRATAGAAPRFADPMSTDARPTARTEPSRRPGRSLATPPAPAGRAPPPAHR</sequence>
<gene>
    <name evidence="2" type="ordered locus">SRU_0450</name>
</gene>
<evidence type="ECO:0000313" key="2">
    <source>
        <dbReference type="EMBL" id="ABC44486.1"/>
    </source>
</evidence>